<dbReference type="Pfam" id="PF04364">
    <property type="entry name" value="DNA_pol3_chi"/>
    <property type="match status" value="1"/>
</dbReference>
<evidence type="ECO:0000313" key="1">
    <source>
        <dbReference type="EMBL" id="AVP57724.1"/>
    </source>
</evidence>
<name>A0A2P1NKZ7_9BURK</name>
<proteinExistence type="predicted"/>
<dbReference type="InterPro" id="IPR036768">
    <property type="entry name" value="PolIII_chi_sf"/>
</dbReference>
<dbReference type="PANTHER" id="PTHR38767:SF1">
    <property type="entry name" value="DNA POLYMERASE III SUBUNIT CHI"/>
    <property type="match status" value="1"/>
</dbReference>
<reference evidence="2" key="1">
    <citation type="submission" date="2018-03" db="EMBL/GenBank/DDBJ databases">
        <title>Genome sequencing of Melaminivora sp. strain SC2-7.</title>
        <authorList>
            <person name="Kim S.-J."/>
            <person name="Heo J."/>
            <person name="Ahn J.-H."/>
            <person name="Kwon S.-W."/>
        </authorList>
    </citation>
    <scope>NUCLEOTIDE SEQUENCE [LARGE SCALE GENOMIC DNA]</scope>
    <source>
        <strain evidence="2">SC2-7</strain>
    </source>
</reference>
<organism evidence="1 2">
    <name type="scientific">Pulveribacter suum</name>
    <dbReference type="NCBI Taxonomy" id="2116657"/>
    <lineage>
        <taxon>Bacteria</taxon>
        <taxon>Pseudomonadati</taxon>
        <taxon>Pseudomonadota</taxon>
        <taxon>Betaproteobacteria</taxon>
        <taxon>Burkholderiales</taxon>
        <taxon>Comamonadaceae</taxon>
        <taxon>Pulveribacter</taxon>
    </lineage>
</organism>
<dbReference type="SUPFAM" id="SSF102400">
    <property type="entry name" value="DNA polymerase III chi subunit"/>
    <property type="match status" value="1"/>
</dbReference>
<dbReference type="InterPro" id="IPR007459">
    <property type="entry name" value="DNA_pol3_chi"/>
</dbReference>
<dbReference type="PANTHER" id="PTHR38767">
    <property type="entry name" value="DNA POLYMERASE III SUBUNIT CHI"/>
    <property type="match status" value="1"/>
</dbReference>
<gene>
    <name evidence="1" type="ORF">C7H73_08665</name>
</gene>
<dbReference type="RefSeq" id="WP_106846276.1">
    <property type="nucleotide sequence ID" value="NZ_CP027792.1"/>
</dbReference>
<dbReference type="OrthoDB" id="5297568at2"/>
<dbReference type="EMBL" id="CP027792">
    <property type="protein sequence ID" value="AVP57724.1"/>
    <property type="molecule type" value="Genomic_DNA"/>
</dbReference>
<protein>
    <submittedName>
        <fullName evidence="1">DNA polymerase III subunit chi</fullName>
    </submittedName>
</protein>
<dbReference type="GO" id="GO:0032298">
    <property type="term" value="P:positive regulation of DNA-templated DNA replication initiation"/>
    <property type="evidence" value="ECO:0007669"/>
    <property type="project" value="TreeGrafter"/>
</dbReference>
<evidence type="ECO:0000313" key="2">
    <source>
        <dbReference type="Proteomes" id="UP000241829"/>
    </source>
</evidence>
<dbReference type="KEGG" id="melm:C7H73_08665"/>
<dbReference type="Gene3D" id="3.40.50.10110">
    <property type="entry name" value="DNA polymerase III subunit chi"/>
    <property type="match status" value="1"/>
</dbReference>
<keyword evidence="2" id="KW-1185">Reference proteome</keyword>
<sequence length="145" mass="16291">MTEVAFHFNAPDKLEYACRFVRKALRRDMRLAVVAAPADLERLDRMLWDMAPTDFVAHCLGSATPELVEASPAVLTHDLRLCPHRQMLLNLGDVVPASFAEFDRVVEVVGRDDGDRAAARGRWREYAAQGYAIVRHDLVAREGSE</sequence>
<dbReference type="AlphaFoldDB" id="A0A2P1NKZ7"/>
<dbReference type="GO" id="GO:0003677">
    <property type="term" value="F:DNA binding"/>
    <property type="evidence" value="ECO:0007669"/>
    <property type="project" value="InterPro"/>
</dbReference>
<dbReference type="Proteomes" id="UP000241829">
    <property type="component" value="Chromosome"/>
</dbReference>
<accession>A0A2P1NKZ7</accession>
<dbReference type="GO" id="GO:0003887">
    <property type="term" value="F:DNA-directed DNA polymerase activity"/>
    <property type="evidence" value="ECO:0007669"/>
    <property type="project" value="InterPro"/>
</dbReference>
<dbReference type="GO" id="GO:0006260">
    <property type="term" value="P:DNA replication"/>
    <property type="evidence" value="ECO:0007669"/>
    <property type="project" value="InterPro"/>
</dbReference>